<feature type="region of interest" description="Disordered" evidence="10">
    <location>
        <begin position="82"/>
        <end position="109"/>
    </location>
</feature>
<accession>A0A7M3SUH8</accession>
<feature type="domain" description="Anti-sigma-K factor RskA N-terminal" evidence="13">
    <location>
        <begin position="13"/>
        <end position="59"/>
    </location>
</feature>
<keyword evidence="4 11" id="KW-1133">Transmembrane helix</keyword>
<organism evidence="14 15">
    <name type="scientific">Gordonia crocea</name>
    <dbReference type="NCBI Taxonomy" id="589162"/>
    <lineage>
        <taxon>Bacteria</taxon>
        <taxon>Bacillati</taxon>
        <taxon>Actinomycetota</taxon>
        <taxon>Actinomycetes</taxon>
        <taxon>Mycobacteriales</taxon>
        <taxon>Gordoniaceae</taxon>
        <taxon>Gordonia</taxon>
    </lineage>
</organism>
<dbReference type="AlphaFoldDB" id="A0A7M3SUH8"/>
<feature type="transmembrane region" description="Helical" evidence="11">
    <location>
        <begin position="120"/>
        <end position="143"/>
    </location>
</feature>
<evidence type="ECO:0000313" key="14">
    <source>
        <dbReference type="EMBL" id="GED96302.1"/>
    </source>
</evidence>
<gene>
    <name evidence="14" type="primary">rskA</name>
    <name evidence="14" type="ORF">nbrc107697_03410</name>
</gene>
<dbReference type="Proteomes" id="UP000444980">
    <property type="component" value="Unassembled WGS sequence"/>
</dbReference>
<evidence type="ECO:0000313" key="15">
    <source>
        <dbReference type="Proteomes" id="UP000444980"/>
    </source>
</evidence>
<evidence type="ECO:0000256" key="2">
    <source>
        <dbReference type="ARBA" id="ARBA00022475"/>
    </source>
</evidence>
<evidence type="ECO:0000256" key="4">
    <source>
        <dbReference type="ARBA" id="ARBA00022989"/>
    </source>
</evidence>
<comment type="caution">
    <text evidence="14">The sequence shown here is derived from an EMBL/GenBank/DDBJ whole genome shotgun (WGS) entry which is preliminary data.</text>
</comment>
<dbReference type="OrthoDB" id="153510at2"/>
<reference evidence="15" key="1">
    <citation type="submission" date="2019-06" db="EMBL/GenBank/DDBJ databases">
        <title>Gordonia isolated from sludge of a wastewater treatment plant.</title>
        <authorList>
            <person name="Tamura T."/>
            <person name="Aoyama K."/>
            <person name="Kang Y."/>
            <person name="Saito S."/>
            <person name="Akiyama N."/>
            <person name="Yazawa K."/>
            <person name="Gonoi T."/>
            <person name="Mikami Y."/>
        </authorList>
    </citation>
    <scope>NUCLEOTIDE SEQUENCE [LARGE SCALE GENOMIC DNA]</scope>
    <source>
        <strain evidence="15">NBRC 107697</strain>
    </source>
</reference>
<evidence type="ECO:0000256" key="11">
    <source>
        <dbReference type="SAM" id="Phobius"/>
    </source>
</evidence>
<dbReference type="InterPro" id="IPR051474">
    <property type="entry name" value="Anti-sigma-K/W_factor"/>
</dbReference>
<feature type="domain" description="Anti-sigma K factor RskA C-terminal" evidence="12">
    <location>
        <begin position="122"/>
        <end position="245"/>
    </location>
</feature>
<keyword evidence="3 11" id="KW-0812">Transmembrane</keyword>
<keyword evidence="6 11" id="KW-0472">Membrane</keyword>
<feature type="compositionally biased region" description="Basic and acidic residues" evidence="10">
    <location>
        <begin position="94"/>
        <end position="104"/>
    </location>
</feature>
<dbReference type="GO" id="GO:0005886">
    <property type="term" value="C:plasma membrane"/>
    <property type="evidence" value="ECO:0007669"/>
    <property type="project" value="UniProtKB-SubCell"/>
</dbReference>
<protein>
    <recommendedName>
        <fullName evidence="9">Regulator of SigK</fullName>
    </recommendedName>
    <alternativeName>
        <fullName evidence="8">Sigma-K anti-sigma factor RskA</fullName>
    </alternativeName>
</protein>
<dbReference type="EMBL" id="BJOU01000001">
    <property type="protein sequence ID" value="GED96302.1"/>
    <property type="molecule type" value="Genomic_DNA"/>
</dbReference>
<dbReference type="Pfam" id="PF10099">
    <property type="entry name" value="RskA_C"/>
    <property type="match status" value="1"/>
</dbReference>
<evidence type="ECO:0000256" key="3">
    <source>
        <dbReference type="ARBA" id="ARBA00022692"/>
    </source>
</evidence>
<evidence type="ECO:0000256" key="10">
    <source>
        <dbReference type="SAM" id="MobiDB-lite"/>
    </source>
</evidence>
<comment type="subcellular location">
    <subcellularLocation>
        <location evidence="1">Cell membrane</location>
        <topology evidence="1">Single-pass membrane protein</topology>
    </subcellularLocation>
</comment>
<sequence>MSDAADEITVENLLEFAPLLALDALNEVEHARLLRVVDQAGPALREEFRAEVALFRELLVNLGEATATSPPVALRGRLLDQIDGDETGPSGIGGDDRTGADREPGAPIPITASRSRRMRLMLSAAAAAVVVGIGGGAIGYLTAQRSAPPSSQQQADQVFTAPDVRTTTGLVAGGRATVTYSPSKGAGVLVMNDVPRPSPGQIYQMWLQGPDGSRLAGTMTEKDIGTSTTAVIKDMKGATAVVFTVGNAATPDKRVGDPVATLPLS</sequence>
<evidence type="ECO:0000256" key="5">
    <source>
        <dbReference type="ARBA" id="ARBA00023015"/>
    </source>
</evidence>
<dbReference type="PANTHER" id="PTHR37461:SF1">
    <property type="entry name" value="ANTI-SIGMA-K FACTOR RSKA"/>
    <property type="match status" value="1"/>
</dbReference>
<dbReference type="Pfam" id="PF22618">
    <property type="entry name" value="RskA_N"/>
    <property type="match status" value="1"/>
</dbReference>
<keyword evidence="15" id="KW-1185">Reference proteome</keyword>
<keyword evidence="5" id="KW-0805">Transcription regulation</keyword>
<dbReference type="Gene3D" id="1.10.10.1320">
    <property type="entry name" value="Anti-sigma factor, zinc-finger domain"/>
    <property type="match status" value="1"/>
</dbReference>
<keyword evidence="2" id="KW-1003">Cell membrane</keyword>
<dbReference type="GO" id="GO:0016989">
    <property type="term" value="F:sigma factor antagonist activity"/>
    <property type="evidence" value="ECO:0007669"/>
    <property type="project" value="TreeGrafter"/>
</dbReference>
<evidence type="ECO:0000256" key="6">
    <source>
        <dbReference type="ARBA" id="ARBA00023136"/>
    </source>
</evidence>
<dbReference type="PANTHER" id="PTHR37461">
    <property type="entry name" value="ANTI-SIGMA-K FACTOR RSKA"/>
    <property type="match status" value="1"/>
</dbReference>
<keyword evidence="7" id="KW-0804">Transcription</keyword>
<evidence type="ECO:0000259" key="12">
    <source>
        <dbReference type="Pfam" id="PF10099"/>
    </source>
</evidence>
<dbReference type="InterPro" id="IPR053877">
    <property type="entry name" value="RskA_N"/>
</dbReference>
<dbReference type="RefSeq" id="WP_161925794.1">
    <property type="nucleotide sequence ID" value="NZ_BJOU01000001.1"/>
</dbReference>
<evidence type="ECO:0000256" key="1">
    <source>
        <dbReference type="ARBA" id="ARBA00004162"/>
    </source>
</evidence>
<dbReference type="GO" id="GO:0006417">
    <property type="term" value="P:regulation of translation"/>
    <property type="evidence" value="ECO:0007669"/>
    <property type="project" value="TreeGrafter"/>
</dbReference>
<dbReference type="InterPro" id="IPR041916">
    <property type="entry name" value="Anti_sigma_zinc_sf"/>
</dbReference>
<evidence type="ECO:0000259" key="13">
    <source>
        <dbReference type="Pfam" id="PF22618"/>
    </source>
</evidence>
<evidence type="ECO:0000256" key="9">
    <source>
        <dbReference type="ARBA" id="ARBA00030803"/>
    </source>
</evidence>
<evidence type="ECO:0000256" key="8">
    <source>
        <dbReference type="ARBA" id="ARBA00029829"/>
    </source>
</evidence>
<evidence type="ECO:0000256" key="7">
    <source>
        <dbReference type="ARBA" id="ARBA00023163"/>
    </source>
</evidence>
<name>A0A7M3SUH8_9ACTN</name>
<dbReference type="InterPro" id="IPR018764">
    <property type="entry name" value="RskA_C"/>
</dbReference>
<proteinExistence type="predicted"/>